<dbReference type="InterPro" id="IPR010071">
    <property type="entry name" value="AA_adenyl_dom"/>
</dbReference>
<comment type="caution">
    <text evidence="7">The sequence shown here is derived from an EMBL/GenBank/DDBJ whole genome shotgun (WGS) entry which is preliminary data.</text>
</comment>
<reference evidence="7" key="1">
    <citation type="submission" date="2020-08" db="EMBL/GenBank/DDBJ databases">
        <title>Food and environmental bacterial isolates.</title>
        <authorList>
            <person name="Richter L."/>
            <person name="Du Plessis E.M."/>
            <person name="Duvenage S."/>
            <person name="Allam M."/>
            <person name="Korsten L."/>
        </authorList>
    </citation>
    <scope>NUCLEOTIDE SEQUENCE</scope>
    <source>
        <strain evidence="7">UPMP2127</strain>
    </source>
</reference>
<name>A0AAW3WR24_SERFO</name>
<dbReference type="Gene3D" id="3.40.50.12780">
    <property type="entry name" value="N-terminal domain of ligase-like"/>
    <property type="match status" value="1"/>
</dbReference>
<dbReference type="PROSITE" id="PS00012">
    <property type="entry name" value="PHOSPHOPANTETHEINE"/>
    <property type="match status" value="1"/>
</dbReference>
<dbReference type="FunFam" id="3.40.50.12780:FF:000012">
    <property type="entry name" value="Non-ribosomal peptide synthetase"/>
    <property type="match status" value="1"/>
</dbReference>
<dbReference type="InterPro" id="IPR001242">
    <property type="entry name" value="Condensation_dom"/>
</dbReference>
<evidence type="ECO:0000256" key="3">
    <source>
        <dbReference type="ARBA" id="ARBA00022450"/>
    </source>
</evidence>
<dbReference type="Proteomes" id="UP000659084">
    <property type="component" value="Unassembled WGS sequence"/>
</dbReference>
<dbReference type="Gene3D" id="3.30.300.30">
    <property type="match status" value="1"/>
</dbReference>
<dbReference type="AlphaFoldDB" id="A0AAW3WR24"/>
<dbReference type="GO" id="GO:0043041">
    <property type="term" value="P:amino acid activation for nonribosomal peptide biosynthetic process"/>
    <property type="evidence" value="ECO:0007669"/>
    <property type="project" value="TreeGrafter"/>
</dbReference>
<dbReference type="Gene3D" id="3.30.559.30">
    <property type="entry name" value="Nonribosomal peptide synthetase, condensation domain"/>
    <property type="match status" value="1"/>
</dbReference>
<dbReference type="PROSITE" id="PS00455">
    <property type="entry name" value="AMP_BINDING"/>
    <property type="match status" value="1"/>
</dbReference>
<dbReference type="InterPro" id="IPR020459">
    <property type="entry name" value="AMP-binding"/>
</dbReference>
<dbReference type="InterPro" id="IPR036736">
    <property type="entry name" value="ACP-like_sf"/>
</dbReference>
<dbReference type="InterPro" id="IPR025110">
    <property type="entry name" value="AMP-bd_C"/>
</dbReference>
<dbReference type="InterPro" id="IPR006162">
    <property type="entry name" value="Ppantetheine_attach_site"/>
</dbReference>
<evidence type="ECO:0000256" key="2">
    <source>
        <dbReference type="ARBA" id="ARBA00004924"/>
    </source>
</evidence>
<organism evidence="7 8">
    <name type="scientific">Serratia fonticola</name>
    <dbReference type="NCBI Taxonomy" id="47917"/>
    <lineage>
        <taxon>Bacteria</taxon>
        <taxon>Pseudomonadati</taxon>
        <taxon>Pseudomonadota</taxon>
        <taxon>Gammaproteobacteria</taxon>
        <taxon>Enterobacterales</taxon>
        <taxon>Yersiniaceae</taxon>
        <taxon>Serratia</taxon>
    </lineage>
</organism>
<dbReference type="Gene3D" id="3.30.559.10">
    <property type="entry name" value="Chloramphenicol acetyltransferase-like domain"/>
    <property type="match status" value="1"/>
</dbReference>
<dbReference type="RefSeq" id="WP_179251432.1">
    <property type="nucleotide sequence ID" value="NZ_JACBIV010000001.1"/>
</dbReference>
<dbReference type="Pfam" id="PF00501">
    <property type="entry name" value="AMP-binding"/>
    <property type="match status" value="1"/>
</dbReference>
<dbReference type="GO" id="GO:0031177">
    <property type="term" value="F:phosphopantetheine binding"/>
    <property type="evidence" value="ECO:0007669"/>
    <property type="project" value="TreeGrafter"/>
</dbReference>
<dbReference type="InterPro" id="IPR023213">
    <property type="entry name" value="CAT-like_dom_sf"/>
</dbReference>
<dbReference type="SUPFAM" id="SSF52777">
    <property type="entry name" value="CoA-dependent acyltransferases"/>
    <property type="match status" value="2"/>
</dbReference>
<proteinExistence type="predicted"/>
<dbReference type="GO" id="GO:0016874">
    <property type="term" value="F:ligase activity"/>
    <property type="evidence" value="ECO:0007669"/>
    <property type="project" value="UniProtKB-KW"/>
</dbReference>
<dbReference type="InterPro" id="IPR057737">
    <property type="entry name" value="Condensation_MtbB-like"/>
</dbReference>
<dbReference type="NCBIfam" id="TIGR01733">
    <property type="entry name" value="AA-adenyl-dom"/>
    <property type="match status" value="1"/>
</dbReference>
<dbReference type="Pfam" id="PF00668">
    <property type="entry name" value="Condensation"/>
    <property type="match status" value="1"/>
</dbReference>
<keyword evidence="4" id="KW-0597">Phosphoprotein</keyword>
<evidence type="ECO:0000313" key="7">
    <source>
        <dbReference type="EMBL" id="MBC3212057.1"/>
    </source>
</evidence>
<evidence type="ECO:0000256" key="1">
    <source>
        <dbReference type="ARBA" id="ARBA00001957"/>
    </source>
</evidence>
<feature type="domain" description="Carrier" evidence="6">
    <location>
        <begin position="1036"/>
        <end position="1116"/>
    </location>
</feature>
<comment type="cofactor">
    <cofactor evidence="1">
        <name>pantetheine 4'-phosphate</name>
        <dbReference type="ChEBI" id="CHEBI:47942"/>
    </cofactor>
</comment>
<dbReference type="GO" id="GO:0005737">
    <property type="term" value="C:cytoplasm"/>
    <property type="evidence" value="ECO:0007669"/>
    <property type="project" value="TreeGrafter"/>
</dbReference>
<dbReference type="Pfam" id="PF13193">
    <property type="entry name" value="AMP-binding_C"/>
    <property type="match status" value="1"/>
</dbReference>
<dbReference type="InterPro" id="IPR045851">
    <property type="entry name" value="AMP-bd_C_sf"/>
</dbReference>
<dbReference type="SUPFAM" id="SSF47336">
    <property type="entry name" value="ACP-like"/>
    <property type="match status" value="1"/>
</dbReference>
<keyword evidence="3" id="KW-0596">Phosphopantetheine</keyword>
<dbReference type="PROSITE" id="PS50075">
    <property type="entry name" value="CARRIER"/>
    <property type="match status" value="1"/>
</dbReference>
<dbReference type="InterPro" id="IPR000873">
    <property type="entry name" value="AMP-dep_synth/lig_dom"/>
</dbReference>
<comment type="pathway">
    <text evidence="2">Siderophore biosynthesis.</text>
</comment>
<dbReference type="SUPFAM" id="SSF56801">
    <property type="entry name" value="Acetyl-CoA synthetase-like"/>
    <property type="match status" value="1"/>
</dbReference>
<dbReference type="CDD" id="cd12114">
    <property type="entry name" value="A_NRPS_TlmIV_like"/>
    <property type="match status" value="1"/>
</dbReference>
<evidence type="ECO:0000256" key="4">
    <source>
        <dbReference type="ARBA" id="ARBA00022553"/>
    </source>
</evidence>
<dbReference type="InterPro" id="IPR020845">
    <property type="entry name" value="AMP-binding_CS"/>
</dbReference>
<evidence type="ECO:0000256" key="5">
    <source>
        <dbReference type="ARBA" id="ARBA00022598"/>
    </source>
</evidence>
<dbReference type="EMBL" id="JACNYO010000006">
    <property type="protein sequence ID" value="MBC3212057.1"/>
    <property type="molecule type" value="Genomic_DNA"/>
</dbReference>
<sequence>MRVMQESAKRIGLKLSGKENDLITHQVEHSVEKNVIKINELLNGKLPVDDSTTFDKTVERKEDESFSLTDIQYAYLIGRNAGIPLGGIATHYYFEVEIFNPDLQRLNAALNHTLSLHAMLRAELIDSGRQRISAALEHYEIAVTDCQYIDDNQLQEFINSTRSDMKTHLRSLAIAPSFEIRATLLNKKRVRLHLCFDLMFIDLHSVKIVMKDWWHFYQNPNVVKSVPEFNFRDYIEREKQLLQSKQGCRDKDYWLNKVDTMPAAPELPLYQAPELIKNPIFKTLSHPISLELVNKLRQSATEQGITLETLFLGVYVETLRLWSRRQNFTLTLTQHARRNYFPDVQQSVGNYLQSSLLCVEDGKSEAFGQRLVMLQTEQLLNYWHSSFNGIQVLREMTRLSQGERALSFPVVFSNTLNAELRDIVTDYGWEGTAMVKYSSTQTPGVWLENQLLRINGDLVMNWNYVEGLFPVGMPEMMFEAAVKLLNACGENPQIWSQQGAVVALNTDDMQERLAANSTDDRMPLALLQDLILHSARQFPTKTAIIQGQREISYGELVTSGNLVAEQLSAAIAIEPGDIVAVSLPQGPEMLAAILGVLFAGAAYVSIDPQLPEQRKARLIERCAAKAIVTPAGLEPIDGLTNIGVVIDSAAPMKFPVQVAKQTLDDLAYVIFTSGSTGEPKGVMITHRNAANTVLDINRRFNVNQHDRVFSVAPAGFDLSVYDYFGVLGAGGSILFATENEANDPKIWAEKITKHRVTLWNSVPAPMKALVERAGSQLSGSALRLVLMSGDWIPVNLPDQIKAAVNGIDVISLGGATEGSIWSIVYPIRHVDSAWKSIPYGKPLANQKFHVFNEWFEPCPKWVIGELFIAGAGVAQGYLGDAEKTQERFFSHPITGERLYRTGDLGRYIDEGLIEILGREDNQVKINGYRIELGEIEACLLGNPQANHVVINAVNHPKTGQKQLAAYIVPKQQASENEKRVLEGALRELAQAHLPSYMIPTWFVLLDSMPLTGNGKIDRNALPVPWGEWVAVADKSEPADELEACVFALWSKQLQHSDFDVNDGFFDIGGDSLHAVGLLSAVREIFKVGPSSEQDMIESLFMNASVRDFSRILSSVADKAQEQYV</sequence>
<evidence type="ECO:0000259" key="6">
    <source>
        <dbReference type="PROSITE" id="PS50075"/>
    </source>
</evidence>
<accession>A0AAW3WR24</accession>
<keyword evidence="5" id="KW-0436">Ligase</keyword>
<dbReference type="PANTHER" id="PTHR45527:SF10">
    <property type="entry name" value="PYOCHELIN SYNTHASE PCHF"/>
    <property type="match status" value="1"/>
</dbReference>
<dbReference type="GO" id="GO:0044550">
    <property type="term" value="P:secondary metabolite biosynthetic process"/>
    <property type="evidence" value="ECO:0007669"/>
    <property type="project" value="TreeGrafter"/>
</dbReference>
<dbReference type="Gene3D" id="1.10.1200.10">
    <property type="entry name" value="ACP-like"/>
    <property type="match status" value="1"/>
</dbReference>
<protein>
    <submittedName>
        <fullName evidence="7">Amino acid adenylation domain-containing protein</fullName>
    </submittedName>
</protein>
<dbReference type="CDD" id="cd19535">
    <property type="entry name" value="Cyc_NRPS"/>
    <property type="match status" value="1"/>
</dbReference>
<evidence type="ECO:0000313" key="8">
    <source>
        <dbReference type="Proteomes" id="UP000659084"/>
    </source>
</evidence>
<dbReference type="InterPro" id="IPR009081">
    <property type="entry name" value="PP-bd_ACP"/>
</dbReference>
<dbReference type="InterPro" id="IPR042099">
    <property type="entry name" value="ANL_N_sf"/>
</dbReference>
<dbReference type="PRINTS" id="PR00154">
    <property type="entry name" value="AMPBINDING"/>
</dbReference>
<dbReference type="Pfam" id="PF00550">
    <property type="entry name" value="PP-binding"/>
    <property type="match status" value="1"/>
</dbReference>
<gene>
    <name evidence="7" type="ORF">H8J20_07885</name>
</gene>
<dbReference type="PANTHER" id="PTHR45527">
    <property type="entry name" value="NONRIBOSOMAL PEPTIDE SYNTHETASE"/>
    <property type="match status" value="1"/>
</dbReference>